<dbReference type="EMBL" id="VSRR010002150">
    <property type="protein sequence ID" value="MPC29864.1"/>
    <property type="molecule type" value="Genomic_DNA"/>
</dbReference>
<name>A0A5B7EAP5_PORTR</name>
<dbReference type="Proteomes" id="UP000324222">
    <property type="component" value="Unassembled WGS sequence"/>
</dbReference>
<comment type="caution">
    <text evidence="1">The sequence shown here is derived from an EMBL/GenBank/DDBJ whole genome shotgun (WGS) entry which is preliminary data.</text>
</comment>
<reference evidence="1 2" key="1">
    <citation type="submission" date="2019-05" db="EMBL/GenBank/DDBJ databases">
        <title>Another draft genome of Portunus trituberculatus and its Hox gene families provides insights of decapod evolution.</title>
        <authorList>
            <person name="Jeong J.-H."/>
            <person name="Song I."/>
            <person name="Kim S."/>
            <person name="Choi T."/>
            <person name="Kim D."/>
            <person name="Ryu S."/>
            <person name="Kim W."/>
        </authorList>
    </citation>
    <scope>NUCLEOTIDE SEQUENCE [LARGE SCALE GENOMIC DNA]</scope>
    <source>
        <tissue evidence="1">Muscle</tissue>
    </source>
</reference>
<accession>A0A5B7EAP5</accession>
<protein>
    <submittedName>
        <fullName evidence="1">Uncharacterized protein</fullName>
    </submittedName>
</protein>
<proteinExistence type="predicted"/>
<organism evidence="1 2">
    <name type="scientific">Portunus trituberculatus</name>
    <name type="common">Swimming crab</name>
    <name type="synonym">Neptunus trituberculatus</name>
    <dbReference type="NCBI Taxonomy" id="210409"/>
    <lineage>
        <taxon>Eukaryota</taxon>
        <taxon>Metazoa</taxon>
        <taxon>Ecdysozoa</taxon>
        <taxon>Arthropoda</taxon>
        <taxon>Crustacea</taxon>
        <taxon>Multicrustacea</taxon>
        <taxon>Malacostraca</taxon>
        <taxon>Eumalacostraca</taxon>
        <taxon>Eucarida</taxon>
        <taxon>Decapoda</taxon>
        <taxon>Pleocyemata</taxon>
        <taxon>Brachyura</taxon>
        <taxon>Eubrachyura</taxon>
        <taxon>Portunoidea</taxon>
        <taxon>Portunidae</taxon>
        <taxon>Portuninae</taxon>
        <taxon>Portunus</taxon>
    </lineage>
</organism>
<gene>
    <name evidence="1" type="ORF">E2C01_023117</name>
</gene>
<keyword evidence="2" id="KW-1185">Reference proteome</keyword>
<dbReference type="AlphaFoldDB" id="A0A5B7EAP5"/>
<evidence type="ECO:0000313" key="1">
    <source>
        <dbReference type="EMBL" id="MPC29864.1"/>
    </source>
</evidence>
<evidence type="ECO:0000313" key="2">
    <source>
        <dbReference type="Proteomes" id="UP000324222"/>
    </source>
</evidence>
<sequence length="197" mass="21245">MDEVDQQTLDVGAILETPQASLINIAFIPLRGKTPYLFLPTTPSPATANVLAESPSVVVLVPFTVTVTCSLFSLMLQSILLCWDIPEVLGLGMSNEGQESLDVHSSAVIGPGIFKTIGNFLSGNSAQTEILTGMRFPLRYTFTPLVEAAISYALRDRRATMSSSKDSILNFLRSGENVTLIKAIGLGTTFPTDLNYE</sequence>